<dbReference type="SMART" id="SM00487">
    <property type="entry name" value="DEXDc"/>
    <property type="match status" value="1"/>
</dbReference>
<organism evidence="11 12">
    <name type="scientific">Cryptosporidium xiaoi</name>
    <dbReference type="NCBI Taxonomy" id="659607"/>
    <lineage>
        <taxon>Eukaryota</taxon>
        <taxon>Sar</taxon>
        <taxon>Alveolata</taxon>
        <taxon>Apicomplexa</taxon>
        <taxon>Conoidasida</taxon>
        <taxon>Coccidia</taxon>
        <taxon>Eucoccidiorida</taxon>
        <taxon>Eimeriorina</taxon>
        <taxon>Cryptosporidiidae</taxon>
        <taxon>Cryptosporidium</taxon>
    </lineage>
</organism>
<dbReference type="Proteomes" id="UP001311799">
    <property type="component" value="Unassembled WGS sequence"/>
</dbReference>
<name>A0AAV9YAI6_9CRYT</name>
<dbReference type="PROSITE" id="PS00039">
    <property type="entry name" value="DEAD_ATP_HELICASE"/>
    <property type="match status" value="1"/>
</dbReference>
<evidence type="ECO:0000256" key="5">
    <source>
        <dbReference type="PROSITE-ProRule" id="PRU00552"/>
    </source>
</evidence>
<dbReference type="PANTHER" id="PTHR47959">
    <property type="entry name" value="ATP-DEPENDENT RNA HELICASE RHLE-RELATED"/>
    <property type="match status" value="1"/>
</dbReference>
<dbReference type="InterPro" id="IPR011545">
    <property type="entry name" value="DEAD/DEAH_box_helicase_dom"/>
</dbReference>
<dbReference type="Pfam" id="PF00271">
    <property type="entry name" value="Helicase_C"/>
    <property type="match status" value="1"/>
</dbReference>
<evidence type="ECO:0000259" key="9">
    <source>
        <dbReference type="PROSITE" id="PS51194"/>
    </source>
</evidence>
<evidence type="ECO:0000256" key="3">
    <source>
        <dbReference type="ARBA" id="ARBA00022806"/>
    </source>
</evidence>
<dbReference type="InterPro" id="IPR050079">
    <property type="entry name" value="DEAD_box_RNA_helicase"/>
</dbReference>
<reference evidence="11 12" key="1">
    <citation type="submission" date="2023-10" db="EMBL/GenBank/DDBJ databases">
        <title>Comparative genomics analysis reveals potential genetic determinants of host preference in Cryptosporidium xiaoi.</title>
        <authorList>
            <person name="Xiao L."/>
            <person name="Li J."/>
        </authorList>
    </citation>
    <scope>NUCLEOTIDE SEQUENCE [LARGE SCALE GENOMIC DNA]</scope>
    <source>
        <strain evidence="11 12">52996</strain>
    </source>
</reference>
<dbReference type="PROSITE" id="PS51195">
    <property type="entry name" value="Q_MOTIF"/>
    <property type="match status" value="1"/>
</dbReference>
<evidence type="ECO:0000259" key="10">
    <source>
        <dbReference type="PROSITE" id="PS51195"/>
    </source>
</evidence>
<evidence type="ECO:0000256" key="7">
    <source>
        <dbReference type="SAM" id="MobiDB-lite"/>
    </source>
</evidence>
<keyword evidence="1 6" id="KW-0547">Nucleotide-binding</keyword>
<dbReference type="GO" id="GO:0005829">
    <property type="term" value="C:cytosol"/>
    <property type="evidence" value="ECO:0007669"/>
    <property type="project" value="TreeGrafter"/>
</dbReference>
<feature type="domain" description="DEAD-box RNA helicase Q" evidence="10">
    <location>
        <begin position="1"/>
        <end position="29"/>
    </location>
</feature>
<feature type="domain" description="Helicase C-terminal" evidence="9">
    <location>
        <begin position="295"/>
        <end position="450"/>
    </location>
</feature>
<evidence type="ECO:0000256" key="4">
    <source>
        <dbReference type="ARBA" id="ARBA00022840"/>
    </source>
</evidence>
<feature type="domain" description="Helicase ATP-binding" evidence="8">
    <location>
        <begin position="32"/>
        <end position="210"/>
    </location>
</feature>
<dbReference type="InterPro" id="IPR001650">
    <property type="entry name" value="Helicase_C-like"/>
</dbReference>
<evidence type="ECO:0000313" key="12">
    <source>
        <dbReference type="Proteomes" id="UP001311799"/>
    </source>
</evidence>
<dbReference type="GO" id="GO:0003676">
    <property type="term" value="F:nucleic acid binding"/>
    <property type="evidence" value="ECO:0007669"/>
    <property type="project" value="InterPro"/>
</dbReference>
<dbReference type="SUPFAM" id="SSF52540">
    <property type="entry name" value="P-loop containing nucleoside triphosphate hydrolases"/>
    <property type="match status" value="1"/>
</dbReference>
<evidence type="ECO:0000256" key="2">
    <source>
        <dbReference type="ARBA" id="ARBA00022801"/>
    </source>
</evidence>
<dbReference type="InterPro" id="IPR000629">
    <property type="entry name" value="RNA-helicase_DEAD-box_CS"/>
</dbReference>
<evidence type="ECO:0000256" key="1">
    <source>
        <dbReference type="ARBA" id="ARBA00022741"/>
    </source>
</evidence>
<dbReference type="PANTHER" id="PTHR47959:SF24">
    <property type="entry name" value="ATP-DEPENDENT RNA HELICASE"/>
    <property type="match status" value="1"/>
</dbReference>
<dbReference type="GO" id="GO:0005524">
    <property type="term" value="F:ATP binding"/>
    <property type="evidence" value="ECO:0007669"/>
    <property type="project" value="UniProtKB-KW"/>
</dbReference>
<keyword evidence="12" id="KW-1185">Reference proteome</keyword>
<feature type="short sequence motif" description="Q motif" evidence="5">
    <location>
        <begin position="1"/>
        <end position="29"/>
    </location>
</feature>
<protein>
    <submittedName>
        <fullName evidence="11">ATP-dependent RNA helicase</fullName>
    </submittedName>
</protein>
<dbReference type="Gene3D" id="3.40.50.300">
    <property type="entry name" value="P-loop containing nucleotide triphosphate hydrolases"/>
    <property type="match status" value="2"/>
</dbReference>
<dbReference type="InterPro" id="IPR014014">
    <property type="entry name" value="RNA_helicase_DEAD_Q_motif"/>
</dbReference>
<dbReference type="PROSITE" id="PS51194">
    <property type="entry name" value="HELICASE_CTER"/>
    <property type="match status" value="1"/>
</dbReference>
<evidence type="ECO:0000313" key="11">
    <source>
        <dbReference type="EMBL" id="KAK6590821.1"/>
    </source>
</evidence>
<dbReference type="EMBL" id="JAWDEY010000003">
    <property type="protein sequence ID" value="KAK6590821.1"/>
    <property type="molecule type" value="Genomic_DNA"/>
</dbReference>
<dbReference type="InterPro" id="IPR027417">
    <property type="entry name" value="P-loop_NTPase"/>
</dbReference>
<keyword evidence="4 6" id="KW-0067">ATP-binding</keyword>
<comment type="caution">
    <text evidence="11">The sequence shown here is derived from an EMBL/GenBank/DDBJ whole genome shotgun (WGS) entry which is preliminary data.</text>
</comment>
<dbReference type="AlphaFoldDB" id="A0AAV9YAI6"/>
<dbReference type="SMART" id="SM00490">
    <property type="entry name" value="HELICc"/>
    <property type="match status" value="1"/>
</dbReference>
<comment type="similarity">
    <text evidence="6">Belongs to the DEAD box helicase family.</text>
</comment>
<dbReference type="GO" id="GO:0016787">
    <property type="term" value="F:hydrolase activity"/>
    <property type="evidence" value="ECO:0007669"/>
    <property type="project" value="UniProtKB-KW"/>
</dbReference>
<evidence type="ECO:0000256" key="6">
    <source>
        <dbReference type="RuleBase" id="RU000492"/>
    </source>
</evidence>
<gene>
    <name evidence="11" type="ORF">RS030_122001</name>
</gene>
<accession>A0AAV9YAI6</accession>
<feature type="region of interest" description="Disordered" evidence="7">
    <location>
        <begin position="485"/>
        <end position="504"/>
    </location>
</feature>
<dbReference type="GO" id="GO:0003724">
    <property type="term" value="F:RNA helicase activity"/>
    <property type="evidence" value="ECO:0007669"/>
    <property type="project" value="InterPro"/>
</dbReference>
<keyword evidence="2 6" id="KW-0378">Hydrolase</keyword>
<dbReference type="Pfam" id="PF00270">
    <property type="entry name" value="DEAD"/>
    <property type="match status" value="1"/>
</dbReference>
<dbReference type="CDD" id="cd18787">
    <property type="entry name" value="SF2_C_DEAD"/>
    <property type="match status" value="1"/>
</dbReference>
<dbReference type="PROSITE" id="PS51192">
    <property type="entry name" value="HELICASE_ATP_BIND_1"/>
    <property type="match status" value="1"/>
</dbReference>
<evidence type="ECO:0000259" key="8">
    <source>
        <dbReference type="PROSITE" id="PS51192"/>
    </source>
</evidence>
<keyword evidence="3 6" id="KW-0347">Helicase</keyword>
<dbReference type="InterPro" id="IPR014001">
    <property type="entry name" value="Helicase_ATP-bd"/>
</dbReference>
<sequence>MTFKCLGLHKWICDTCSSLKIETPTKIQSRSIPYILKGRNVIGNAPTGSGKTLCYCLPILQVLAEDPYSVFALILLPSRELSYQVLDQFQVFGNKVNAICQTLTGGFDESEQIHMLFQNRPHILIGTPGRISFIISRPGSNFSNLVKNLRFLVLDEADKLLSESLEDDMLPILSILPNSSSGRQTLLFSATLTKGIRDIMENYSVEKKEEKGVLVKPQELPIVVIDENPNELPLENIRQMYIFINHRVRLIYLHYLLTKVHFFNIGSVNIEKLEKSSIFFDDYQEDIEEDFHFKYTKNKLKKVKQKKEFPDETKIIKQGIIFTATKQQCQLLTSFLEIMGYSVTCLHSLMNQRRRLASLGKFRSKVSKLLVATGVAARGLDIPDVEFVINFDFPRSFEDYIHRIGRVGRANKLGISLSFVTQQDVPYVYEIENRMGKDIENLVLDECEVLKEMNRVTVAQQKALLLLDEIGFSEKNQEVREKKLEALRSKNKIPSDSEKKTTNR</sequence>
<proteinExistence type="inferred from homology"/>